<sequence>MRKLVFLLMLLFPAFLKAQMTIEGTAYDADTRNKLKLVFVNNLTQREVDHSGQKGDFKVKADLGDLIVFSCPGYESDTLILENMRPKIVLMRPSLIVLDEVVVSARDNRKPEDARITYSSAYSAATTTVFSLDGSVSLVNAFSKQSKQKRAFQKFMDSELNEKLIDQKFNKALVTELTKIRGQLLEDFMSYYRPTYSQVMAMNDVDLRTYIVKSYNEYIKLPAERRIYPNLPKTSFSGHF</sequence>
<keyword evidence="3" id="KW-1185">Reference proteome</keyword>
<proteinExistence type="predicted"/>
<dbReference type="AlphaFoldDB" id="A0A419S7I9"/>
<dbReference type="OrthoDB" id="1118857at2"/>
<name>A0A419S7I9_9SPHI</name>
<evidence type="ECO:0000256" key="1">
    <source>
        <dbReference type="SAM" id="SignalP"/>
    </source>
</evidence>
<organism evidence="2 3">
    <name type="scientific">Pelobium manganitolerans</name>
    <dbReference type="NCBI Taxonomy" id="1842495"/>
    <lineage>
        <taxon>Bacteria</taxon>
        <taxon>Pseudomonadati</taxon>
        <taxon>Bacteroidota</taxon>
        <taxon>Sphingobacteriia</taxon>
        <taxon>Sphingobacteriales</taxon>
        <taxon>Sphingobacteriaceae</taxon>
        <taxon>Pelobium</taxon>
    </lineage>
</organism>
<evidence type="ECO:0000313" key="3">
    <source>
        <dbReference type="Proteomes" id="UP000283433"/>
    </source>
</evidence>
<feature type="signal peptide" evidence="1">
    <location>
        <begin position="1"/>
        <end position="18"/>
    </location>
</feature>
<protein>
    <recommendedName>
        <fullName evidence="4">TonB-dependent receptor</fullName>
    </recommendedName>
</protein>
<evidence type="ECO:0000313" key="2">
    <source>
        <dbReference type="EMBL" id="RKD17317.1"/>
    </source>
</evidence>
<comment type="caution">
    <text evidence="2">The sequence shown here is derived from an EMBL/GenBank/DDBJ whole genome shotgun (WGS) entry which is preliminary data.</text>
</comment>
<dbReference type="EMBL" id="MBTA01000012">
    <property type="protein sequence ID" value="RKD17317.1"/>
    <property type="molecule type" value="Genomic_DNA"/>
</dbReference>
<reference evidence="2 3" key="1">
    <citation type="submission" date="2016-07" db="EMBL/GenBank/DDBJ databases">
        <title>Genome of Pelobium manganitolerans.</title>
        <authorList>
            <person name="Wu S."/>
            <person name="Wang G."/>
        </authorList>
    </citation>
    <scope>NUCLEOTIDE SEQUENCE [LARGE SCALE GENOMIC DNA]</scope>
    <source>
        <strain evidence="2 3">YS-25</strain>
    </source>
</reference>
<accession>A0A419S7I9</accession>
<keyword evidence="1" id="KW-0732">Signal</keyword>
<dbReference type="RefSeq" id="WP_120181512.1">
    <property type="nucleotide sequence ID" value="NZ_MBTA01000012.1"/>
</dbReference>
<dbReference type="Proteomes" id="UP000283433">
    <property type="component" value="Unassembled WGS sequence"/>
</dbReference>
<evidence type="ECO:0008006" key="4">
    <source>
        <dbReference type="Google" id="ProtNLM"/>
    </source>
</evidence>
<feature type="chain" id="PRO_5019236477" description="TonB-dependent receptor" evidence="1">
    <location>
        <begin position="19"/>
        <end position="240"/>
    </location>
</feature>
<gene>
    <name evidence="2" type="ORF">BCY91_03720</name>
</gene>